<sequence length="630" mass="73327">MVSVENQKPTDPDKPQDVLAGFKSWPVINPNQIKIYFKAISVATKIKNKEERDIAITGAANLLESGAAKFKSVLAPDVFDAFSKKVSQEIHEVMNSADDNEVKTKFQEIFLRLYSMQREIIKNDYESISAPNPKRVIRAAREIVLRDLNYDSAKLKEKLNIDEQQSKEVVDFLRETGLSSELLKNLADLNSKIKPKTETPPEKTVIIQPEKTVITAEKEIPPTEEEITEKPEGEEEEGLNIDKELTRAFEKPDEEPEEEVPILKEEEKIDYKAPRKPLTQEELRKKAMKRLQPKHELEEIEITSAKERKKLKEKLNKQELVELGNLLKAFFIEHFKEQMDITLSEEQFKYISEHLEDLNKNNPELARRLRDNLIFYKKQEKVIEQKEERLKVIASEGLKKKKKQLKERMEELENKIEMRRRTSGLSIKNLPLIGMLFRSPREEWVRTQSVEEWESELDAVEKLYEAVVADRRTLADAKQHKEKLQEFFKEELMLIFEVHDKIKEDLQNETQNLLQSGGLDNLILAFEKEKMRSNIPGQSKAGQKELIFDLIKKEIQEQLTDAIVMTQLVDPKTMDNLTKTLKKLLSKKFVDVQEMKRILGQTFKKALADAKGTNTEKIIYLNTVFRKVMK</sequence>
<accession>A0A1G1XRX7</accession>
<organism evidence="2 3">
    <name type="scientific">Candidatus Buchananbacteria bacterium RBG_13_39_9</name>
    <dbReference type="NCBI Taxonomy" id="1797531"/>
    <lineage>
        <taxon>Bacteria</taxon>
        <taxon>Candidatus Buchananiibacteriota</taxon>
    </lineage>
</organism>
<reference evidence="2 3" key="1">
    <citation type="journal article" date="2016" name="Nat. Commun.">
        <title>Thousands of microbial genomes shed light on interconnected biogeochemical processes in an aquifer system.</title>
        <authorList>
            <person name="Anantharaman K."/>
            <person name="Brown C.T."/>
            <person name="Hug L.A."/>
            <person name="Sharon I."/>
            <person name="Castelle C.J."/>
            <person name="Probst A.J."/>
            <person name="Thomas B.C."/>
            <person name="Singh A."/>
            <person name="Wilkins M.J."/>
            <person name="Karaoz U."/>
            <person name="Brodie E.L."/>
            <person name="Williams K.H."/>
            <person name="Hubbard S.S."/>
            <person name="Banfield J.F."/>
        </authorList>
    </citation>
    <scope>NUCLEOTIDE SEQUENCE [LARGE SCALE GENOMIC DNA]</scope>
</reference>
<dbReference type="AlphaFoldDB" id="A0A1G1XRX7"/>
<name>A0A1G1XRX7_9BACT</name>
<feature type="coiled-coil region" evidence="1">
    <location>
        <begin position="376"/>
        <end position="422"/>
    </location>
</feature>
<comment type="caution">
    <text evidence="2">The sequence shown here is derived from an EMBL/GenBank/DDBJ whole genome shotgun (WGS) entry which is preliminary data.</text>
</comment>
<protein>
    <submittedName>
        <fullName evidence="2">Uncharacterized protein</fullName>
    </submittedName>
</protein>
<evidence type="ECO:0000313" key="3">
    <source>
        <dbReference type="Proteomes" id="UP000176260"/>
    </source>
</evidence>
<gene>
    <name evidence="2" type="ORF">A2Y67_01525</name>
</gene>
<evidence type="ECO:0000256" key="1">
    <source>
        <dbReference type="SAM" id="Coils"/>
    </source>
</evidence>
<proteinExistence type="predicted"/>
<evidence type="ECO:0000313" key="2">
    <source>
        <dbReference type="EMBL" id="OGY42722.1"/>
    </source>
</evidence>
<dbReference type="EMBL" id="MHIA01000008">
    <property type="protein sequence ID" value="OGY42722.1"/>
    <property type="molecule type" value="Genomic_DNA"/>
</dbReference>
<dbReference type="Proteomes" id="UP000176260">
    <property type="component" value="Unassembled WGS sequence"/>
</dbReference>
<keyword evidence="1" id="KW-0175">Coiled coil</keyword>